<dbReference type="EMBL" id="VVYP01000015">
    <property type="protein sequence ID" value="KAA5462763.1"/>
    <property type="molecule type" value="Genomic_DNA"/>
</dbReference>
<comment type="caution">
    <text evidence="3">The sequence shown here is derived from an EMBL/GenBank/DDBJ whole genome shotgun (WGS) entry which is preliminary data.</text>
</comment>
<dbReference type="Proteomes" id="UP000284205">
    <property type="component" value="Unassembled WGS sequence"/>
</dbReference>
<dbReference type="InterPro" id="IPR017853">
    <property type="entry name" value="GH"/>
</dbReference>
<reference evidence="3 4" key="1">
    <citation type="submission" date="2018-08" db="EMBL/GenBank/DDBJ databases">
        <title>A genome reference for cultivated species of the human gut microbiota.</title>
        <authorList>
            <person name="Zou Y."/>
            <person name="Xue W."/>
            <person name="Luo G."/>
        </authorList>
    </citation>
    <scope>NUCLEOTIDE SEQUENCE [LARGE SCALE GENOMIC DNA]</scope>
    <source>
        <strain evidence="3 4">AF24-29LB</strain>
    </source>
</reference>
<dbReference type="PROSITE" id="PS51257">
    <property type="entry name" value="PROKAR_LIPOPROTEIN"/>
    <property type="match status" value="1"/>
</dbReference>
<dbReference type="AlphaFoldDB" id="A0A412G0D6"/>
<organism evidence="3 4">
    <name type="scientific">Bacteroides caccae</name>
    <dbReference type="NCBI Taxonomy" id="47678"/>
    <lineage>
        <taxon>Bacteria</taxon>
        <taxon>Pseudomonadati</taxon>
        <taxon>Bacteroidota</taxon>
        <taxon>Bacteroidia</taxon>
        <taxon>Bacteroidales</taxon>
        <taxon>Bacteroidaceae</taxon>
        <taxon>Bacteroides</taxon>
    </lineage>
</organism>
<evidence type="ECO:0000313" key="2">
    <source>
        <dbReference type="EMBL" id="KAA5462763.1"/>
    </source>
</evidence>
<feature type="signal peptide" evidence="1">
    <location>
        <begin position="1"/>
        <end position="28"/>
    </location>
</feature>
<evidence type="ECO:0000313" key="4">
    <source>
        <dbReference type="Proteomes" id="UP000284205"/>
    </source>
</evidence>
<gene>
    <name evidence="3" type="ORF">DWY26_03850</name>
    <name evidence="2" type="ORF">F2Y36_12770</name>
</gene>
<dbReference type="EMBL" id="QRUO01000002">
    <property type="protein sequence ID" value="RGR73886.1"/>
    <property type="molecule type" value="Genomic_DNA"/>
</dbReference>
<dbReference type="RefSeq" id="WP_122138992.1">
    <property type="nucleotide sequence ID" value="NZ_CAXSJX010000012.1"/>
</dbReference>
<protein>
    <submittedName>
        <fullName evidence="3">DUF4971 domain-containing protein</fullName>
    </submittedName>
</protein>
<sequence>MEKCSHKLRNLLLFICLVAFSTLTFSCADDKKEDLTGLITYFKIKVNNEVFEGTIDEGTRRISFQGIKSISGITDVEYQLKTGASIYPSPETRLDNWQTEERFIVAIAGTEQVYTVAINILPEPEPEPDAIIHPEQYYGRVIKDFFLDLKLNLGGVGSDKVANEYFVLDGMNGVRIPVLGSSDRPTHPSAGVVDDSEGYYAKLINSINRAKKARGNNEFIIFASKKLNGKESFPDWVKDSNGVIPEQYAIMLADFISYMKEKGIIIDVLGIDNEENFNEGNITPKKHIQIIDKLRVLATEKGFKMPLIIGPERYQPMGDVTNCWMKLFLAENRGDCLDIYGMHYYPKHREIFDKLEFELSLIGDRPFWATEPHWDAKEGESDMLDYAETAICTLWDQTDLGMDGFMWWSYKRAGDLRGNLMRAVSVPIKDARPIIIDDHDGRDTREKYKLQTRAFRKGNIISVYVINMCSQDNIATATVYQDYVFGLKTGMIDGEVEYMQWTDNTPVEGERGNAQKIDDSNFSLTLPVRSITYFQFTIKDN</sequence>
<proteinExistence type="predicted"/>
<dbReference type="Gene3D" id="3.20.20.80">
    <property type="entry name" value="Glycosidases"/>
    <property type="match status" value="1"/>
</dbReference>
<keyword evidence="1" id="KW-0732">Signal</keyword>
<accession>A0A412G0D6</accession>
<evidence type="ECO:0000313" key="3">
    <source>
        <dbReference type="EMBL" id="RGR73886.1"/>
    </source>
</evidence>
<name>A0A412G0D6_9BACE</name>
<dbReference type="SUPFAM" id="SSF51445">
    <property type="entry name" value="(Trans)glycosidases"/>
    <property type="match status" value="1"/>
</dbReference>
<evidence type="ECO:0000256" key="1">
    <source>
        <dbReference type="SAM" id="SignalP"/>
    </source>
</evidence>
<reference evidence="2 5" key="2">
    <citation type="journal article" date="2019" name="Nat. Med.">
        <title>A library of human gut bacterial isolates paired with longitudinal multiomics data enables mechanistic microbiome research.</title>
        <authorList>
            <person name="Poyet M."/>
            <person name="Groussin M."/>
            <person name="Gibbons S.M."/>
            <person name="Avila-Pacheco J."/>
            <person name="Jiang X."/>
            <person name="Kearney S.M."/>
            <person name="Perrotta A.R."/>
            <person name="Berdy B."/>
            <person name="Zhao S."/>
            <person name="Lieberman T.D."/>
            <person name="Swanson P.K."/>
            <person name="Smith M."/>
            <person name="Roesemann S."/>
            <person name="Alexander J.E."/>
            <person name="Rich S.A."/>
            <person name="Livny J."/>
            <person name="Vlamakis H."/>
            <person name="Clish C."/>
            <person name="Bullock K."/>
            <person name="Deik A."/>
            <person name="Scott J."/>
            <person name="Pierce K.A."/>
            <person name="Xavier R.J."/>
            <person name="Alm E.J."/>
        </authorList>
    </citation>
    <scope>NUCLEOTIDE SEQUENCE [LARGE SCALE GENOMIC DNA]</scope>
    <source>
        <strain evidence="2 5">BIOML-A31</strain>
    </source>
</reference>
<dbReference type="Proteomes" id="UP000475905">
    <property type="component" value="Unassembled WGS sequence"/>
</dbReference>
<dbReference type="Pfam" id="PF16341">
    <property type="entry name" value="DUF4971"/>
    <property type="match status" value="1"/>
</dbReference>
<feature type="chain" id="PRO_5036103102" evidence="1">
    <location>
        <begin position="29"/>
        <end position="541"/>
    </location>
</feature>
<dbReference type="InterPro" id="IPR032511">
    <property type="entry name" value="DUF4971"/>
</dbReference>
<evidence type="ECO:0000313" key="5">
    <source>
        <dbReference type="Proteomes" id="UP000475905"/>
    </source>
</evidence>